<dbReference type="AlphaFoldDB" id="A0AAD7IIN7"/>
<keyword evidence="2" id="KW-1185">Reference proteome</keyword>
<dbReference type="Gene3D" id="3.40.50.720">
    <property type="entry name" value="NAD(P)-binding Rossmann-like Domain"/>
    <property type="match status" value="1"/>
</dbReference>
<gene>
    <name evidence="1" type="ORF">B0H16DRAFT_1890102</name>
</gene>
<evidence type="ECO:0000313" key="1">
    <source>
        <dbReference type="EMBL" id="KAJ7742776.1"/>
    </source>
</evidence>
<sequence length="170" mass="19061">MESLIRLREQGKRRTSTPTAHPWIRSILVTGFNQGLGRHTVHQLAQTSDVIVFMGSRKLEAAEEALSKFSSDIHPLFRRALFSWTSPTTRVSNLDVLINKQANRTNAGIVGATFESTYSVNVFGTVAITEVFRPFDRHRWRNPQYLAESRIPSVAHDTSPASVLSGIQLE</sequence>
<dbReference type="SUPFAM" id="SSF51735">
    <property type="entry name" value="NAD(P)-binding Rossmann-fold domains"/>
    <property type="match status" value="1"/>
</dbReference>
<proteinExistence type="predicted"/>
<accession>A0AAD7IIN7</accession>
<comment type="caution">
    <text evidence="1">The sequence shown here is derived from an EMBL/GenBank/DDBJ whole genome shotgun (WGS) entry which is preliminary data.</text>
</comment>
<reference evidence="1" key="1">
    <citation type="submission" date="2023-03" db="EMBL/GenBank/DDBJ databases">
        <title>Massive genome expansion in bonnet fungi (Mycena s.s.) driven by repeated elements and novel gene families across ecological guilds.</title>
        <authorList>
            <consortium name="Lawrence Berkeley National Laboratory"/>
            <person name="Harder C.B."/>
            <person name="Miyauchi S."/>
            <person name="Viragh M."/>
            <person name="Kuo A."/>
            <person name="Thoen E."/>
            <person name="Andreopoulos B."/>
            <person name="Lu D."/>
            <person name="Skrede I."/>
            <person name="Drula E."/>
            <person name="Henrissat B."/>
            <person name="Morin E."/>
            <person name="Kohler A."/>
            <person name="Barry K."/>
            <person name="LaButti K."/>
            <person name="Morin E."/>
            <person name="Salamov A."/>
            <person name="Lipzen A."/>
            <person name="Mereny Z."/>
            <person name="Hegedus B."/>
            <person name="Baldrian P."/>
            <person name="Stursova M."/>
            <person name="Weitz H."/>
            <person name="Taylor A."/>
            <person name="Grigoriev I.V."/>
            <person name="Nagy L.G."/>
            <person name="Martin F."/>
            <person name="Kauserud H."/>
        </authorList>
    </citation>
    <scope>NUCLEOTIDE SEQUENCE</scope>
    <source>
        <strain evidence="1">CBHHK182m</strain>
    </source>
</reference>
<dbReference type="EMBL" id="JARKIB010000093">
    <property type="protein sequence ID" value="KAJ7742776.1"/>
    <property type="molecule type" value="Genomic_DNA"/>
</dbReference>
<name>A0AAD7IIN7_9AGAR</name>
<dbReference type="Proteomes" id="UP001215598">
    <property type="component" value="Unassembled WGS sequence"/>
</dbReference>
<evidence type="ECO:0000313" key="2">
    <source>
        <dbReference type="Proteomes" id="UP001215598"/>
    </source>
</evidence>
<dbReference type="InterPro" id="IPR036291">
    <property type="entry name" value="NAD(P)-bd_dom_sf"/>
</dbReference>
<protein>
    <submittedName>
        <fullName evidence="1">Uncharacterized protein</fullName>
    </submittedName>
</protein>
<organism evidence="1 2">
    <name type="scientific">Mycena metata</name>
    <dbReference type="NCBI Taxonomy" id="1033252"/>
    <lineage>
        <taxon>Eukaryota</taxon>
        <taxon>Fungi</taxon>
        <taxon>Dikarya</taxon>
        <taxon>Basidiomycota</taxon>
        <taxon>Agaricomycotina</taxon>
        <taxon>Agaricomycetes</taxon>
        <taxon>Agaricomycetidae</taxon>
        <taxon>Agaricales</taxon>
        <taxon>Marasmiineae</taxon>
        <taxon>Mycenaceae</taxon>
        <taxon>Mycena</taxon>
    </lineage>
</organism>